<evidence type="ECO:0000313" key="7">
    <source>
        <dbReference type="Proteomes" id="UP001485043"/>
    </source>
</evidence>
<evidence type="ECO:0000256" key="3">
    <source>
        <dbReference type="ARBA" id="ARBA00023128"/>
    </source>
</evidence>
<dbReference type="GO" id="GO:0016226">
    <property type="term" value="P:iron-sulfur cluster assembly"/>
    <property type="evidence" value="ECO:0007669"/>
    <property type="project" value="TreeGrafter"/>
</dbReference>
<dbReference type="InterPro" id="IPR027266">
    <property type="entry name" value="TrmE/GcvT-like"/>
</dbReference>
<accession>A0AAW1T256</accession>
<keyword evidence="3" id="KW-0496">Mitochondrion</keyword>
<gene>
    <name evidence="6" type="ORF">WJX84_009156</name>
</gene>
<dbReference type="GO" id="GO:0005759">
    <property type="term" value="C:mitochondrial matrix"/>
    <property type="evidence" value="ECO:0007669"/>
    <property type="project" value="TreeGrafter"/>
</dbReference>
<feature type="domain" description="CAF17 C-terminal" evidence="5">
    <location>
        <begin position="217"/>
        <end position="296"/>
    </location>
</feature>
<evidence type="ECO:0000256" key="4">
    <source>
        <dbReference type="SAM" id="MobiDB-lite"/>
    </source>
</evidence>
<dbReference type="PANTHER" id="PTHR22602">
    <property type="entry name" value="TRANSFERASE CAF17, MITOCHONDRIAL-RELATED"/>
    <property type="match status" value="1"/>
</dbReference>
<dbReference type="InterPro" id="IPR017703">
    <property type="entry name" value="YgfZ/GCV_T_CS"/>
</dbReference>
<comment type="subcellular location">
    <subcellularLocation>
        <location evidence="1">Mitochondrion</location>
    </subcellularLocation>
</comment>
<evidence type="ECO:0000256" key="2">
    <source>
        <dbReference type="ARBA" id="ARBA00022946"/>
    </source>
</evidence>
<dbReference type="InterPro" id="IPR057460">
    <property type="entry name" value="CAF17_C"/>
</dbReference>
<sequence>MSSLRAHRGVLRFAGQDLFEFLQGMITNDMEKLKQDSNPILYAAILNAHGRQLHDIFLHRHPKDKAVLHADVDKESLSELVSLLKKHKLRAQVDITDVSDELEVWARFGSGQFPEGDEWPIDPRQQKLGYRKIMGENDKPTADAAFLEPGSAPVETEADAYKVWRLQKGIAEGSEIPSGEAIPLEYNMDGLNAISFEKGCYIGQELVARTHYKGVVRKRLMPFEMTPDSAGEVAAGTELTASGEKKAVGKVQAVAERFGVAHVRLAPALAAAEAGGQLQVADSNEGVTPFKPDWWPEQWGKEEQQ</sequence>
<protein>
    <recommendedName>
        <fullName evidence="5">CAF17 C-terminal domain-containing protein</fullName>
    </recommendedName>
</protein>
<evidence type="ECO:0000256" key="1">
    <source>
        <dbReference type="ARBA" id="ARBA00004173"/>
    </source>
</evidence>
<evidence type="ECO:0000259" key="5">
    <source>
        <dbReference type="Pfam" id="PF25455"/>
    </source>
</evidence>
<name>A0AAW1T256_9CHLO</name>
<dbReference type="Gene3D" id="3.30.1360.120">
    <property type="entry name" value="Probable tRNA modification gtpase trme, domain 1"/>
    <property type="match status" value="2"/>
</dbReference>
<dbReference type="InterPro" id="IPR045179">
    <property type="entry name" value="YgfZ/GcvT"/>
</dbReference>
<dbReference type="Proteomes" id="UP001485043">
    <property type="component" value="Unassembled WGS sequence"/>
</dbReference>
<keyword evidence="2" id="KW-0809">Transit peptide</keyword>
<dbReference type="PANTHER" id="PTHR22602:SF0">
    <property type="entry name" value="TRANSFERASE CAF17, MITOCHONDRIAL-RELATED"/>
    <property type="match status" value="1"/>
</dbReference>
<evidence type="ECO:0000313" key="6">
    <source>
        <dbReference type="EMBL" id="KAK9862846.1"/>
    </source>
</evidence>
<dbReference type="NCBIfam" id="TIGR03317">
    <property type="entry name" value="ygfZ_signature"/>
    <property type="match status" value="1"/>
</dbReference>
<dbReference type="Pfam" id="PF25455">
    <property type="entry name" value="Beta-barrel_CAF17_C"/>
    <property type="match status" value="1"/>
</dbReference>
<organism evidence="6 7">
    <name type="scientific">Apatococcus fuscideae</name>
    <dbReference type="NCBI Taxonomy" id="2026836"/>
    <lineage>
        <taxon>Eukaryota</taxon>
        <taxon>Viridiplantae</taxon>
        <taxon>Chlorophyta</taxon>
        <taxon>core chlorophytes</taxon>
        <taxon>Trebouxiophyceae</taxon>
        <taxon>Chlorellales</taxon>
        <taxon>Chlorellaceae</taxon>
        <taxon>Apatococcus</taxon>
    </lineage>
</organism>
<comment type="caution">
    <text evidence="6">The sequence shown here is derived from an EMBL/GenBank/DDBJ whole genome shotgun (WGS) entry which is preliminary data.</text>
</comment>
<keyword evidence="7" id="KW-1185">Reference proteome</keyword>
<reference evidence="6 7" key="1">
    <citation type="journal article" date="2024" name="Nat. Commun.">
        <title>Phylogenomics reveals the evolutionary origins of lichenization in chlorophyte algae.</title>
        <authorList>
            <person name="Puginier C."/>
            <person name="Libourel C."/>
            <person name="Otte J."/>
            <person name="Skaloud P."/>
            <person name="Haon M."/>
            <person name="Grisel S."/>
            <person name="Petersen M."/>
            <person name="Berrin J.G."/>
            <person name="Delaux P.M."/>
            <person name="Dal Grande F."/>
            <person name="Keller J."/>
        </authorList>
    </citation>
    <scope>NUCLEOTIDE SEQUENCE [LARGE SCALE GENOMIC DNA]</scope>
    <source>
        <strain evidence="6 7">SAG 2523</strain>
    </source>
</reference>
<proteinExistence type="predicted"/>
<dbReference type="EMBL" id="JALJOV010000548">
    <property type="protein sequence ID" value="KAK9862846.1"/>
    <property type="molecule type" value="Genomic_DNA"/>
</dbReference>
<dbReference type="AlphaFoldDB" id="A0AAW1T256"/>
<feature type="region of interest" description="Disordered" evidence="4">
    <location>
        <begin position="282"/>
        <end position="305"/>
    </location>
</feature>
<dbReference type="SUPFAM" id="SSF103025">
    <property type="entry name" value="Folate-binding domain"/>
    <property type="match status" value="1"/>
</dbReference>
<dbReference type="PIRSF" id="PIRSF006487">
    <property type="entry name" value="GcvT"/>
    <property type="match status" value="1"/>
</dbReference>